<dbReference type="Gene3D" id="3.40.50.2300">
    <property type="match status" value="1"/>
</dbReference>
<keyword evidence="3" id="KW-0805">Transcription regulation</keyword>
<dbReference type="SUPFAM" id="SSF52172">
    <property type="entry name" value="CheY-like"/>
    <property type="match status" value="1"/>
</dbReference>
<comment type="subcellular location">
    <subcellularLocation>
        <location evidence="1">Cytoplasm</location>
    </subcellularLocation>
</comment>
<dbReference type="GO" id="GO:0005737">
    <property type="term" value="C:cytoplasm"/>
    <property type="evidence" value="ECO:0007669"/>
    <property type="project" value="UniProtKB-SubCell"/>
</dbReference>
<evidence type="ECO:0000256" key="2">
    <source>
        <dbReference type="ARBA" id="ARBA00023012"/>
    </source>
</evidence>
<dbReference type="SMART" id="SM01043">
    <property type="entry name" value="BTAD"/>
    <property type="match status" value="1"/>
</dbReference>
<evidence type="ECO:0000256" key="4">
    <source>
        <dbReference type="ARBA" id="ARBA00023125"/>
    </source>
</evidence>
<name>W4QIA5_9BACI</name>
<dbReference type="GO" id="GO:0003677">
    <property type="term" value="F:DNA binding"/>
    <property type="evidence" value="ECO:0007669"/>
    <property type="project" value="UniProtKB-KW"/>
</dbReference>
<comment type="caution">
    <text evidence="8">The sequence shown here is derived from an EMBL/GenBank/DDBJ whole genome shotgun (WGS) entry which is preliminary data.</text>
</comment>
<evidence type="ECO:0000313" key="9">
    <source>
        <dbReference type="Proteomes" id="UP000018895"/>
    </source>
</evidence>
<reference evidence="8" key="1">
    <citation type="journal article" date="2014" name="Genome Announc.">
        <title>Draft Genome Sequences of Three Alkaliphilic Bacillus Strains, Bacillus wakoensis JCM 9140T, Bacillus akibai JCM 9157T, and Bacillus hemicellulosilyticus JCM 9152T.</title>
        <authorList>
            <person name="Yuki M."/>
            <person name="Oshima K."/>
            <person name="Suda W."/>
            <person name="Oshida Y."/>
            <person name="Kitamura K."/>
            <person name="Iida T."/>
            <person name="Hattori M."/>
            <person name="Ohkuma M."/>
        </authorList>
    </citation>
    <scope>NUCLEOTIDE SEQUENCE [LARGE SCALE GENOMIC DNA]</scope>
    <source>
        <strain evidence="8">JCM 9152</strain>
    </source>
</reference>
<dbReference type="GO" id="GO:0006355">
    <property type="term" value="P:regulation of DNA-templated transcription"/>
    <property type="evidence" value="ECO:0007669"/>
    <property type="project" value="InterPro"/>
</dbReference>
<dbReference type="GO" id="GO:0000160">
    <property type="term" value="P:phosphorelay signal transduction system"/>
    <property type="evidence" value="ECO:0007669"/>
    <property type="project" value="UniProtKB-KW"/>
</dbReference>
<dbReference type="InterPro" id="IPR001789">
    <property type="entry name" value="Sig_transdc_resp-reg_receiver"/>
</dbReference>
<dbReference type="EMBL" id="BAUU01000024">
    <property type="protein sequence ID" value="GAE31826.1"/>
    <property type="molecule type" value="Genomic_DNA"/>
</dbReference>
<organism evidence="8 9">
    <name type="scientific">Halalkalibacter hemicellulosilyticusJCM 9152</name>
    <dbReference type="NCBI Taxonomy" id="1236971"/>
    <lineage>
        <taxon>Bacteria</taxon>
        <taxon>Bacillati</taxon>
        <taxon>Bacillota</taxon>
        <taxon>Bacilli</taxon>
        <taxon>Bacillales</taxon>
        <taxon>Bacillaceae</taxon>
        <taxon>Halalkalibacter</taxon>
    </lineage>
</organism>
<dbReference type="InterPro" id="IPR016032">
    <property type="entry name" value="Sig_transdc_resp-reg_C-effctor"/>
</dbReference>
<evidence type="ECO:0000256" key="3">
    <source>
        <dbReference type="ARBA" id="ARBA00023015"/>
    </source>
</evidence>
<dbReference type="PROSITE" id="PS50110">
    <property type="entry name" value="RESPONSE_REGULATORY"/>
    <property type="match status" value="1"/>
</dbReference>
<evidence type="ECO:0000256" key="5">
    <source>
        <dbReference type="ARBA" id="ARBA00023163"/>
    </source>
</evidence>
<dbReference type="Pfam" id="PF03704">
    <property type="entry name" value="BTAD"/>
    <property type="match status" value="1"/>
</dbReference>
<dbReference type="AlphaFoldDB" id="W4QIA5"/>
<keyword evidence="2" id="KW-0902">Two-component regulatory system</keyword>
<dbReference type="SUPFAM" id="SSF46894">
    <property type="entry name" value="C-terminal effector domain of the bipartite response regulators"/>
    <property type="match status" value="1"/>
</dbReference>
<dbReference type="Proteomes" id="UP000018895">
    <property type="component" value="Unassembled WGS sequence"/>
</dbReference>
<dbReference type="SMART" id="SM00448">
    <property type="entry name" value="REC"/>
    <property type="match status" value="1"/>
</dbReference>
<accession>W4QIA5</accession>
<dbReference type="Gene3D" id="1.10.10.10">
    <property type="entry name" value="Winged helix-like DNA-binding domain superfamily/Winged helix DNA-binding domain"/>
    <property type="match status" value="1"/>
</dbReference>
<evidence type="ECO:0000259" key="7">
    <source>
        <dbReference type="PROSITE" id="PS50110"/>
    </source>
</evidence>
<protein>
    <submittedName>
        <fullName evidence="8">DNA-binding response regulator</fullName>
    </submittedName>
</protein>
<dbReference type="Pfam" id="PF00072">
    <property type="entry name" value="Response_reg"/>
    <property type="match status" value="1"/>
</dbReference>
<feature type="modified residue" description="4-aspartylphosphate" evidence="6">
    <location>
        <position position="54"/>
    </location>
</feature>
<gene>
    <name evidence="8" type="ORF">JCM9152_3319</name>
</gene>
<keyword evidence="6" id="KW-0597">Phosphoprotein</keyword>
<feature type="domain" description="Response regulatory" evidence="7">
    <location>
        <begin position="3"/>
        <end position="117"/>
    </location>
</feature>
<evidence type="ECO:0000256" key="6">
    <source>
        <dbReference type="PROSITE-ProRule" id="PRU00169"/>
    </source>
</evidence>
<dbReference type="InterPro" id="IPR051677">
    <property type="entry name" value="AfsR-DnrI-RedD_regulator"/>
</dbReference>
<dbReference type="STRING" id="1236971.JCM9152_3319"/>
<dbReference type="Gene3D" id="1.25.40.10">
    <property type="entry name" value="Tetratricopeptide repeat domain"/>
    <property type="match status" value="1"/>
</dbReference>
<keyword evidence="9" id="KW-1185">Reference proteome</keyword>
<evidence type="ECO:0000256" key="1">
    <source>
        <dbReference type="ARBA" id="ARBA00004496"/>
    </source>
</evidence>
<keyword evidence="5" id="KW-0804">Transcription</keyword>
<dbReference type="InterPro" id="IPR036388">
    <property type="entry name" value="WH-like_DNA-bd_sf"/>
</dbReference>
<dbReference type="InterPro" id="IPR011006">
    <property type="entry name" value="CheY-like_superfamily"/>
</dbReference>
<dbReference type="SUPFAM" id="SSF48452">
    <property type="entry name" value="TPR-like"/>
    <property type="match status" value="1"/>
</dbReference>
<dbReference type="InterPro" id="IPR005158">
    <property type="entry name" value="BTAD"/>
</dbReference>
<dbReference type="PANTHER" id="PTHR35807">
    <property type="entry name" value="TRANSCRIPTIONAL REGULATOR REDD-RELATED"/>
    <property type="match status" value="1"/>
</dbReference>
<sequence>MIRAVLIDDEPLAIQLLQSKLEATKEYEIVGTYASESELRAKVDDLDFDVAFIDINLKVTSGMDLAEFLLSKMDNLQVVFVTSYEEYAVRAFELHAVDYLLKPVLDERLIKTTKRLKEAMVLLHSEAREVVHEPVRIYSFLELMVYRHKELVNWKTGKVKELFAYLFTYHEQYVDRDLIIEALWPDEDYKKSKIHLHTCVYHLRKLLQSLGFHQAISFSDKCYSLSLINVQNDVDEWQALMSEFDRDPDRFSIHQFDRVLHLYRGKYLERNDYDWARDRSFTYQYKMDQFLNVMKKKYKEQHERALKCIMLLSEEDPYSEELLKEELDHLRAMGQVAEAKARYHEFSLRLRSDLGLETSDSLMSYYRTYFQ</sequence>
<proteinExistence type="predicted"/>
<dbReference type="InterPro" id="IPR011990">
    <property type="entry name" value="TPR-like_helical_dom_sf"/>
</dbReference>
<keyword evidence="4 8" id="KW-0238">DNA-binding</keyword>
<dbReference type="PANTHER" id="PTHR35807:SF2">
    <property type="entry name" value="TRANSCRIPTIONAL ACTIVATOR DOMAIN"/>
    <property type="match status" value="1"/>
</dbReference>
<evidence type="ECO:0000313" key="8">
    <source>
        <dbReference type="EMBL" id="GAE31826.1"/>
    </source>
</evidence>